<feature type="transmembrane region" description="Helical" evidence="7">
    <location>
        <begin position="135"/>
        <end position="156"/>
    </location>
</feature>
<evidence type="ECO:0000256" key="5">
    <source>
        <dbReference type="ARBA" id="ARBA00023136"/>
    </source>
</evidence>
<evidence type="ECO:0000313" key="9">
    <source>
        <dbReference type="RefSeq" id="XP_015883388.3"/>
    </source>
</evidence>
<dbReference type="GO" id="GO:0016020">
    <property type="term" value="C:membrane"/>
    <property type="evidence" value="ECO:0007669"/>
    <property type="project" value="UniProtKB-SubCell"/>
</dbReference>
<feature type="compositionally biased region" description="Basic and acidic residues" evidence="6">
    <location>
        <begin position="11"/>
        <end position="21"/>
    </location>
</feature>
<reference evidence="8" key="1">
    <citation type="submission" date="2025-05" db="UniProtKB">
        <authorList>
            <consortium name="RefSeq"/>
        </authorList>
    </citation>
    <scope>NUCLEOTIDE SEQUENCE [LARGE SCALE GENOMIC DNA]</scope>
</reference>
<evidence type="ECO:0000256" key="1">
    <source>
        <dbReference type="ARBA" id="ARBA00004141"/>
    </source>
</evidence>
<evidence type="ECO:0000256" key="4">
    <source>
        <dbReference type="ARBA" id="ARBA00022989"/>
    </source>
</evidence>
<accession>A0A6P3ZTP7</accession>
<sequence>MTENANSKELVPVEKAEDNSKATENANPPVTVEEGAAKAAKDQVVAIEENNNKINNMSAAEKPGQGKHLAGLSTVLTFILSLPILASVVWLFYMRNYECESLLRLPKLQFGIGIGLIAIFVISNGFVFLRARFPMPGLLVVMVPLLVMLTMGLALVGAYKMESRSIVGSPMWLKSKIYDDDIWNDIETCLYDNGACRDLVFRSLTVKSYSFPSTKLSYLEHGCCRPPTTCGMVYVNATYWEKRRRTVDGSYPYDADCDLWENDPNVMCYNCNSCKRGFYLTLKSKWWKLGIFLFFMALLLIVSHLLLFFATMLERFHF</sequence>
<evidence type="ECO:0000256" key="6">
    <source>
        <dbReference type="SAM" id="MobiDB-lite"/>
    </source>
</evidence>
<dbReference type="InterPro" id="IPR044991">
    <property type="entry name" value="TET_plant"/>
</dbReference>
<feature type="region of interest" description="Disordered" evidence="6">
    <location>
        <begin position="1"/>
        <end position="37"/>
    </location>
</feature>
<dbReference type="KEGG" id="zju:107419159"/>
<dbReference type="RefSeq" id="XP_015883388.3">
    <property type="nucleotide sequence ID" value="XM_016027902.4"/>
</dbReference>
<dbReference type="FunCoup" id="A0A6P3ZTP7">
    <property type="interactions" value="70"/>
</dbReference>
<dbReference type="GO" id="GO:0009734">
    <property type="term" value="P:auxin-activated signaling pathway"/>
    <property type="evidence" value="ECO:0007669"/>
    <property type="project" value="InterPro"/>
</dbReference>
<keyword evidence="5 7" id="KW-0472">Membrane</keyword>
<dbReference type="InterPro" id="IPR018499">
    <property type="entry name" value="Tetraspanin/Peripherin"/>
</dbReference>
<dbReference type="GeneID" id="107419159"/>
<dbReference type="AlphaFoldDB" id="A0A6P3ZTP7"/>
<reference evidence="9" key="2">
    <citation type="submission" date="2025-08" db="UniProtKB">
        <authorList>
            <consortium name="RefSeq"/>
        </authorList>
    </citation>
    <scope>IDENTIFICATION</scope>
    <source>
        <tissue evidence="9">Seedling</tissue>
    </source>
</reference>
<proteinExistence type="inferred from homology"/>
<feature type="transmembrane region" description="Helical" evidence="7">
    <location>
        <begin position="289"/>
        <end position="313"/>
    </location>
</feature>
<protein>
    <submittedName>
        <fullName evidence="9">Tetraspanin-15</fullName>
    </submittedName>
</protein>
<keyword evidence="8" id="KW-1185">Reference proteome</keyword>
<comment type="subcellular location">
    <subcellularLocation>
        <location evidence="1">Membrane</location>
        <topology evidence="1">Multi-pass membrane protein</topology>
    </subcellularLocation>
</comment>
<evidence type="ECO:0000256" key="7">
    <source>
        <dbReference type="SAM" id="Phobius"/>
    </source>
</evidence>
<name>A0A6P3ZTP7_ZIZJJ</name>
<gene>
    <name evidence="9" type="primary">LOC107419159</name>
</gene>
<keyword evidence="4 7" id="KW-1133">Transmembrane helix</keyword>
<evidence type="ECO:0000256" key="2">
    <source>
        <dbReference type="ARBA" id="ARBA00006840"/>
    </source>
</evidence>
<organism evidence="8 9">
    <name type="scientific">Ziziphus jujuba</name>
    <name type="common">Chinese jujube</name>
    <name type="synonym">Ziziphus sativa</name>
    <dbReference type="NCBI Taxonomy" id="326968"/>
    <lineage>
        <taxon>Eukaryota</taxon>
        <taxon>Viridiplantae</taxon>
        <taxon>Streptophyta</taxon>
        <taxon>Embryophyta</taxon>
        <taxon>Tracheophyta</taxon>
        <taxon>Spermatophyta</taxon>
        <taxon>Magnoliopsida</taxon>
        <taxon>eudicotyledons</taxon>
        <taxon>Gunneridae</taxon>
        <taxon>Pentapetalae</taxon>
        <taxon>rosids</taxon>
        <taxon>fabids</taxon>
        <taxon>Rosales</taxon>
        <taxon>Rhamnaceae</taxon>
        <taxon>Paliureae</taxon>
        <taxon>Ziziphus</taxon>
    </lineage>
</organism>
<dbReference type="PANTHER" id="PTHR32191">
    <property type="entry name" value="TETRASPANIN-8-RELATED"/>
    <property type="match status" value="1"/>
</dbReference>
<feature type="transmembrane region" description="Helical" evidence="7">
    <location>
        <begin position="105"/>
        <end position="129"/>
    </location>
</feature>
<evidence type="ECO:0000256" key="3">
    <source>
        <dbReference type="ARBA" id="ARBA00022692"/>
    </source>
</evidence>
<dbReference type="Proteomes" id="UP001652623">
    <property type="component" value="Chromosome 1"/>
</dbReference>
<evidence type="ECO:0000313" key="8">
    <source>
        <dbReference type="Proteomes" id="UP001652623"/>
    </source>
</evidence>
<dbReference type="InParanoid" id="A0A6P3ZTP7"/>
<keyword evidence="3 7" id="KW-0812">Transmembrane</keyword>
<comment type="similarity">
    <text evidence="2">Belongs to the tetraspanin (TM4SF) family.</text>
</comment>
<dbReference type="Pfam" id="PF00335">
    <property type="entry name" value="Tetraspanin"/>
    <property type="match status" value="1"/>
</dbReference>
<feature type="transmembrane region" description="Helical" evidence="7">
    <location>
        <begin position="69"/>
        <end position="93"/>
    </location>
</feature>